<evidence type="ECO:0000313" key="3">
    <source>
        <dbReference type="Proteomes" id="UP001589627"/>
    </source>
</evidence>
<gene>
    <name evidence="2" type="ORF">ACFFNX_42505</name>
</gene>
<dbReference type="InterPro" id="IPR007278">
    <property type="entry name" value="DUF397"/>
</dbReference>
<dbReference type="EMBL" id="JBHLZP010000585">
    <property type="protein sequence ID" value="MFB9838839.1"/>
    <property type="molecule type" value="Genomic_DNA"/>
</dbReference>
<keyword evidence="3" id="KW-1185">Reference proteome</keyword>
<sequence length="65" mass="7438">MTQVPAESERVVAVRDSKDPDGPKLFFRPSAWIDLLDRIKAGELELPAEFREKLDERLSRPADET</sequence>
<comment type="caution">
    <text evidence="2">The sequence shown here is derived from an EMBL/GenBank/DDBJ whole genome shotgun (WGS) entry which is preliminary data.</text>
</comment>
<proteinExistence type="predicted"/>
<organism evidence="2 3">
    <name type="scientific">Actinoallomurus acaciae</name>
    <dbReference type="NCBI Taxonomy" id="502577"/>
    <lineage>
        <taxon>Bacteria</taxon>
        <taxon>Bacillati</taxon>
        <taxon>Actinomycetota</taxon>
        <taxon>Actinomycetes</taxon>
        <taxon>Streptosporangiales</taxon>
        <taxon>Thermomonosporaceae</taxon>
        <taxon>Actinoallomurus</taxon>
    </lineage>
</organism>
<accession>A0ABV5YUT0</accession>
<dbReference type="RefSeq" id="WP_378211928.1">
    <property type="nucleotide sequence ID" value="NZ_JBHLZP010000585.1"/>
</dbReference>
<feature type="domain" description="DUF397" evidence="1">
    <location>
        <begin position="9"/>
        <end position="40"/>
    </location>
</feature>
<reference evidence="2 3" key="1">
    <citation type="submission" date="2024-09" db="EMBL/GenBank/DDBJ databases">
        <authorList>
            <person name="Sun Q."/>
            <person name="Mori K."/>
        </authorList>
    </citation>
    <scope>NUCLEOTIDE SEQUENCE [LARGE SCALE GENOMIC DNA]</scope>
    <source>
        <strain evidence="2 3">TBRC 0563</strain>
    </source>
</reference>
<protein>
    <submittedName>
        <fullName evidence="2">DUF397 domain-containing protein</fullName>
    </submittedName>
</protein>
<evidence type="ECO:0000259" key="1">
    <source>
        <dbReference type="Pfam" id="PF04149"/>
    </source>
</evidence>
<evidence type="ECO:0000313" key="2">
    <source>
        <dbReference type="EMBL" id="MFB9838839.1"/>
    </source>
</evidence>
<dbReference type="Pfam" id="PF04149">
    <property type="entry name" value="DUF397"/>
    <property type="match status" value="1"/>
</dbReference>
<name>A0ABV5YUT0_9ACTN</name>
<dbReference type="Proteomes" id="UP001589627">
    <property type="component" value="Unassembled WGS sequence"/>
</dbReference>